<dbReference type="PIRSF" id="PIRSF006076">
    <property type="entry name" value="OM_assembly_OMP85"/>
    <property type="match status" value="1"/>
</dbReference>
<dbReference type="Gene3D" id="3.10.20.310">
    <property type="entry name" value="membrane protein fhac"/>
    <property type="match status" value="5"/>
</dbReference>
<organism evidence="11 12">
    <name type="scientific">Candidatus Profftia tarda</name>
    <dbReference type="NCBI Taxonomy" id="1177216"/>
    <lineage>
        <taxon>Bacteria</taxon>
        <taxon>Pseudomonadati</taxon>
        <taxon>Pseudomonadota</taxon>
        <taxon>Gammaproteobacteria</taxon>
        <taxon>Enterobacterales</taxon>
        <taxon>Enterobacteriaceae</taxon>
        <taxon>Candidatus Profftia</taxon>
    </lineage>
</organism>
<feature type="domain" description="POTRA" evidence="10">
    <location>
        <begin position="285"/>
        <end position="363"/>
    </location>
</feature>
<evidence type="ECO:0000256" key="2">
    <source>
        <dbReference type="ARBA" id="ARBA00022452"/>
    </source>
</evidence>
<feature type="domain" description="POTRA" evidence="10">
    <location>
        <begin position="194"/>
        <end position="282"/>
    </location>
</feature>
<keyword evidence="7 8" id="KW-0998">Cell outer membrane</keyword>
<evidence type="ECO:0000256" key="8">
    <source>
        <dbReference type="HAMAP-Rule" id="MF_01430"/>
    </source>
</evidence>
<evidence type="ECO:0000256" key="9">
    <source>
        <dbReference type="NCBIfam" id="TIGR03303"/>
    </source>
</evidence>
<dbReference type="FunFam" id="2.40.160.50:FF:000001">
    <property type="entry name" value="Outer membrane protein assembly factor BamA"/>
    <property type="match status" value="1"/>
</dbReference>
<keyword evidence="5 8" id="KW-0677">Repeat</keyword>
<dbReference type="Pfam" id="PF07244">
    <property type="entry name" value="POTRA"/>
    <property type="match status" value="4"/>
</dbReference>
<dbReference type="Gene3D" id="2.40.160.50">
    <property type="entry name" value="membrane protein fhac: a member of the omp85/tpsb transporter family"/>
    <property type="match status" value="1"/>
</dbReference>
<dbReference type="GO" id="GO:0051205">
    <property type="term" value="P:protein insertion into membrane"/>
    <property type="evidence" value="ECO:0007669"/>
    <property type="project" value="UniProtKB-UniRule"/>
</dbReference>
<dbReference type="InterPro" id="IPR023707">
    <property type="entry name" value="OM_assembly_BamA"/>
</dbReference>
<dbReference type="NCBIfam" id="TIGR03303">
    <property type="entry name" value="OM_YaeT"/>
    <property type="match status" value="1"/>
</dbReference>
<evidence type="ECO:0000256" key="1">
    <source>
        <dbReference type="ARBA" id="ARBA00004370"/>
    </source>
</evidence>
<evidence type="ECO:0000256" key="5">
    <source>
        <dbReference type="ARBA" id="ARBA00022737"/>
    </source>
</evidence>
<feature type="domain" description="POTRA" evidence="10">
    <location>
        <begin position="366"/>
        <end position="440"/>
    </location>
</feature>
<evidence type="ECO:0000256" key="7">
    <source>
        <dbReference type="ARBA" id="ARBA00023237"/>
    </source>
</evidence>
<dbReference type="GO" id="GO:1990063">
    <property type="term" value="C:Bam protein complex"/>
    <property type="evidence" value="ECO:0007669"/>
    <property type="project" value="TreeGrafter"/>
</dbReference>
<dbReference type="KEGG" id="ptf:PROFFT_A_03690"/>
<dbReference type="PROSITE" id="PS51779">
    <property type="entry name" value="POTRA"/>
    <property type="match status" value="5"/>
</dbReference>
<sequence length="814" mass="92325">MIYRVFKRDIQVREVHIITMLIKKMLVASLLFTSAALYGADKFVVKEIHLEGLQRVSVDAALFNIPFCAGDIVSSRDISNTIRLLYKTGYFDDVKVLRDSNNLIVQVKECPTIAKITFSGNHYITGYMLKKNLEASGVCVGQFLNRAIISNLEKSLEDFYYSIGKYSASVRAIITPLAHNRVDFKLLFIEGKSAQVQQINILGNHAFTNAQLISHFQLRDDVPIWNFIGDRKYQREKLSRDLETLKKYYLDHGYARFHINSTQVTLTPDKKGIYITINITEGAQYKISGVEVIGNIHGYSNYINRLIHINTGDCYNITKITKIEDDIKKFLDQYGYAYPHINTQLNINDDSKTIQLYISVDTGQRYYVRNINFFGNKITKDIVLRREMRQMEGTWLSRELVNRGQERLNRTGYFETVDVDIKSVLGASDKVDVIYTVKEVNTGTFNFGVGFGSESGMSFQVGVQQENCLGTGNNIGISGTKNNYKTYTEISIINPYFMLDGVSLGGRIFYNDFKADDADLSEYTNSSYGIDSTLGFPITENHSVRTGFSYIHNSLFDMQPQVSMWRYLKSVGQIFNNIEQANYKADECTWSLGLTYNNMNRGFFPSEGTEYSLNGKITIPGSDNEYYKIIFNSQSYLPLDKDHSWVIMGRYRISYGDGINGKEMPFYENYYAGGSNSIRGFQSNNIGPKAVYLNSNGSINQSKSRNDDAIGGNAMVIATVGLITPTPFVSEKYANSLRTSIFIDAGTVWDTNWDKDAYPAHKDYGDPSKIRASVGLALQWMSPLGPLVFSYAYPINQYDGDKKEQFQFNIGKTW</sequence>
<dbReference type="InterPro" id="IPR034746">
    <property type="entry name" value="POTRA"/>
</dbReference>
<dbReference type="EMBL" id="LR890047">
    <property type="protein sequence ID" value="CAD6510379.1"/>
    <property type="molecule type" value="Genomic_DNA"/>
</dbReference>
<dbReference type="FunFam" id="3.10.20.310:FF:000001">
    <property type="entry name" value="Outer membrane protein assembly factor BamA"/>
    <property type="match status" value="1"/>
</dbReference>
<dbReference type="InterPro" id="IPR000184">
    <property type="entry name" value="Bac_surfAg_D15"/>
</dbReference>
<evidence type="ECO:0000313" key="12">
    <source>
        <dbReference type="Proteomes" id="UP000683585"/>
    </source>
</evidence>
<dbReference type="FunFam" id="3.10.20.310:FF:000003">
    <property type="entry name" value="Outer membrane protein assembly factor BamA"/>
    <property type="match status" value="1"/>
</dbReference>
<dbReference type="NCBIfam" id="NF008287">
    <property type="entry name" value="PRK11067.1"/>
    <property type="match status" value="1"/>
</dbReference>
<reference evidence="11" key="1">
    <citation type="submission" date="2020-10" db="EMBL/GenBank/DDBJ databases">
        <authorList>
            <person name="Szabo G."/>
        </authorList>
    </citation>
    <scope>NUCLEOTIDE SEQUENCE</scope>
    <source>
        <strain evidence="11">PROFFT</strain>
    </source>
</reference>
<dbReference type="PANTHER" id="PTHR12815">
    <property type="entry name" value="SORTING AND ASSEMBLY MACHINERY SAMM50 PROTEIN FAMILY MEMBER"/>
    <property type="match status" value="1"/>
</dbReference>
<feature type="domain" description="POTRA" evidence="10">
    <location>
        <begin position="43"/>
        <end position="110"/>
    </location>
</feature>
<dbReference type="HAMAP" id="MF_01430">
    <property type="entry name" value="OM_assembly_BamA"/>
    <property type="match status" value="1"/>
</dbReference>
<comment type="similarity">
    <text evidence="8">Belongs to the BamA family.</text>
</comment>
<keyword evidence="12" id="KW-1185">Reference proteome</keyword>
<evidence type="ECO:0000256" key="3">
    <source>
        <dbReference type="ARBA" id="ARBA00022692"/>
    </source>
</evidence>
<dbReference type="PANTHER" id="PTHR12815:SF23">
    <property type="entry name" value="OUTER MEMBRANE PROTEIN ASSEMBLY FACTOR BAMA"/>
    <property type="match status" value="1"/>
</dbReference>
<keyword evidence="6 8" id="KW-0472">Membrane</keyword>
<dbReference type="GO" id="GO:0043165">
    <property type="term" value="P:Gram-negative-bacterium-type cell outer membrane assembly"/>
    <property type="evidence" value="ECO:0007669"/>
    <property type="project" value="UniProtKB-UniRule"/>
</dbReference>
<evidence type="ECO:0000259" key="10">
    <source>
        <dbReference type="PROSITE" id="PS51779"/>
    </source>
</evidence>
<keyword evidence="2 8" id="KW-1134">Transmembrane beta strand</keyword>
<dbReference type="Proteomes" id="UP000683585">
    <property type="component" value="Chromosome"/>
</dbReference>
<comment type="function">
    <text evidence="8">Part of the outer membrane protein assembly complex, which is involved in assembly and insertion of beta-barrel proteins into the outer membrane. Constitutes, with BamD, the core component of the assembly machinery.</text>
</comment>
<evidence type="ECO:0000256" key="6">
    <source>
        <dbReference type="ARBA" id="ARBA00023136"/>
    </source>
</evidence>
<comment type="subcellular location">
    <subcellularLocation>
        <location evidence="8">Cell outer membrane</location>
    </subcellularLocation>
    <subcellularLocation>
        <location evidence="1">Membrane</location>
    </subcellularLocation>
</comment>
<evidence type="ECO:0000313" key="11">
    <source>
        <dbReference type="EMBL" id="CAD6510379.1"/>
    </source>
</evidence>
<keyword evidence="3 8" id="KW-0812">Transmembrane</keyword>
<dbReference type="InterPro" id="IPR010827">
    <property type="entry name" value="BamA/TamA_POTRA"/>
</dbReference>
<dbReference type="Pfam" id="PF01103">
    <property type="entry name" value="Omp85"/>
    <property type="match status" value="1"/>
</dbReference>
<dbReference type="FunFam" id="3.10.20.310:FF:000002">
    <property type="entry name" value="Outer membrane protein assembly factor BamA"/>
    <property type="match status" value="1"/>
</dbReference>
<name>A0A8E4EYG0_9ENTR</name>
<comment type="subunit">
    <text evidence="8">Part of the Bam complex, which is composed of the outer membrane protein BamA, and four lipoproteins BamB, BamC, BamD and BamE.</text>
</comment>
<dbReference type="AlphaFoldDB" id="A0A8E4EYG0"/>
<protein>
    <recommendedName>
        <fullName evidence="8 9">Outer membrane protein assembly factor BamA</fullName>
    </recommendedName>
</protein>
<proteinExistence type="inferred from homology"/>
<evidence type="ECO:0000256" key="4">
    <source>
        <dbReference type="ARBA" id="ARBA00022729"/>
    </source>
</evidence>
<gene>
    <name evidence="8 11" type="primary">bamA</name>
    <name evidence="11" type="ORF">PROFFT_A_03690</name>
</gene>
<accession>A0A8E4EYG0</accession>
<feature type="domain" description="POTRA" evidence="10">
    <location>
        <begin position="111"/>
        <end position="191"/>
    </location>
</feature>
<dbReference type="InterPro" id="IPR039910">
    <property type="entry name" value="D15-like"/>
</dbReference>
<keyword evidence="4 8" id="KW-0732">Signal</keyword>